<evidence type="ECO:0000313" key="9">
    <source>
        <dbReference type="EMBL" id="MBR0597020.1"/>
    </source>
</evidence>
<evidence type="ECO:0000256" key="5">
    <source>
        <dbReference type="ARBA" id="ARBA00023027"/>
    </source>
</evidence>
<evidence type="ECO:0000313" key="10">
    <source>
        <dbReference type="Proteomes" id="UP000675664"/>
    </source>
</evidence>
<evidence type="ECO:0000256" key="4">
    <source>
        <dbReference type="ARBA" id="ARBA00022958"/>
    </source>
</evidence>
<dbReference type="InterPro" id="IPR036721">
    <property type="entry name" value="RCK_C_sf"/>
</dbReference>
<dbReference type="AlphaFoldDB" id="A0A8J7W143"/>
<dbReference type="PANTHER" id="PTHR43833">
    <property type="entry name" value="POTASSIUM CHANNEL PROTEIN 2-RELATED-RELATED"/>
    <property type="match status" value="1"/>
</dbReference>
<name>A0A8J7W143_9FIRM</name>
<dbReference type="InterPro" id="IPR050721">
    <property type="entry name" value="Trk_Ktr_HKT_K-transport"/>
</dbReference>
<dbReference type="Proteomes" id="UP000675664">
    <property type="component" value="Unassembled WGS sequence"/>
</dbReference>
<dbReference type="InterPro" id="IPR006036">
    <property type="entry name" value="K_uptake_TrkA"/>
</dbReference>
<dbReference type="RefSeq" id="WP_227017152.1">
    <property type="nucleotide sequence ID" value="NZ_JAGSND010000002.1"/>
</dbReference>
<dbReference type="PROSITE" id="PS51201">
    <property type="entry name" value="RCK_N"/>
    <property type="match status" value="1"/>
</dbReference>
<dbReference type="SUPFAM" id="SSF51735">
    <property type="entry name" value="NAD(P)-binding Rossmann-fold domains"/>
    <property type="match status" value="1"/>
</dbReference>
<dbReference type="GO" id="GO:0005886">
    <property type="term" value="C:plasma membrane"/>
    <property type="evidence" value="ECO:0007669"/>
    <property type="project" value="InterPro"/>
</dbReference>
<evidence type="ECO:0000256" key="2">
    <source>
        <dbReference type="ARBA" id="ARBA00022448"/>
    </source>
</evidence>
<evidence type="ECO:0000256" key="3">
    <source>
        <dbReference type="ARBA" id="ARBA00022538"/>
    </source>
</evidence>
<dbReference type="Gene3D" id="3.40.50.720">
    <property type="entry name" value="NAD(P)-binding Rossmann-like Domain"/>
    <property type="match status" value="1"/>
</dbReference>
<evidence type="ECO:0000259" key="7">
    <source>
        <dbReference type="PROSITE" id="PS51201"/>
    </source>
</evidence>
<keyword evidence="3" id="KW-0633">Potassium transport</keyword>
<dbReference type="PROSITE" id="PS51202">
    <property type="entry name" value="RCK_C"/>
    <property type="match status" value="1"/>
</dbReference>
<gene>
    <name evidence="9" type="ORF">KCX82_03965</name>
</gene>
<dbReference type="Gene3D" id="3.30.70.1450">
    <property type="entry name" value="Regulator of K+ conductance, C-terminal domain"/>
    <property type="match status" value="1"/>
</dbReference>
<dbReference type="PANTHER" id="PTHR43833:SF5">
    <property type="entry name" value="TRK SYSTEM POTASSIUM UPTAKE PROTEIN TRKA"/>
    <property type="match status" value="1"/>
</dbReference>
<dbReference type="Pfam" id="PF02080">
    <property type="entry name" value="TrkA_C"/>
    <property type="match status" value="1"/>
</dbReference>
<sequence length="221" mass="24510">MDIVVIGGGKVGYYLAKTLLSYHHRVKVIEIKRNICEKIADELNIPVYNGDATKVDVLKNADVSKADIFIAVTGLDEENLIACQLAKNNLRVGKTIARVNNPKNTKVFLTLGVDIPVSSTTIIADIIEEEVDYAGMKTIKNIKNNKLIISEIEIKKTSPVFNKKVKDIKIPKDCMLASIIKNEEVLRPSENLVLLEGDSVIVISDHENKRLLRDLFVGASE</sequence>
<keyword evidence="4" id="KW-0630">Potassium</keyword>
<dbReference type="InterPro" id="IPR006037">
    <property type="entry name" value="RCK_C"/>
</dbReference>
<feature type="domain" description="RCK C-terminal" evidence="8">
    <location>
        <begin position="137"/>
        <end position="218"/>
    </location>
</feature>
<keyword evidence="10" id="KW-1185">Reference proteome</keyword>
<evidence type="ECO:0000256" key="6">
    <source>
        <dbReference type="ARBA" id="ARBA00023065"/>
    </source>
</evidence>
<dbReference type="PRINTS" id="PR00335">
    <property type="entry name" value="KUPTAKETRKA"/>
</dbReference>
<keyword evidence="5" id="KW-0520">NAD</keyword>
<dbReference type="InterPro" id="IPR036291">
    <property type="entry name" value="NAD(P)-bd_dom_sf"/>
</dbReference>
<evidence type="ECO:0000259" key="8">
    <source>
        <dbReference type="PROSITE" id="PS51202"/>
    </source>
</evidence>
<keyword evidence="2" id="KW-0813">Transport</keyword>
<dbReference type="Pfam" id="PF02254">
    <property type="entry name" value="TrkA_N"/>
    <property type="match status" value="1"/>
</dbReference>
<dbReference type="GO" id="GO:0015079">
    <property type="term" value="F:potassium ion transmembrane transporter activity"/>
    <property type="evidence" value="ECO:0007669"/>
    <property type="project" value="InterPro"/>
</dbReference>
<organism evidence="9 10">
    <name type="scientific">Sinanaerobacter chloroacetimidivorans</name>
    <dbReference type="NCBI Taxonomy" id="2818044"/>
    <lineage>
        <taxon>Bacteria</taxon>
        <taxon>Bacillati</taxon>
        <taxon>Bacillota</taxon>
        <taxon>Clostridia</taxon>
        <taxon>Peptostreptococcales</taxon>
        <taxon>Anaerovoracaceae</taxon>
        <taxon>Sinanaerobacter</taxon>
    </lineage>
</organism>
<evidence type="ECO:0000256" key="1">
    <source>
        <dbReference type="ARBA" id="ARBA00017378"/>
    </source>
</evidence>
<dbReference type="InterPro" id="IPR003148">
    <property type="entry name" value="RCK_N"/>
</dbReference>
<keyword evidence="6" id="KW-0406">Ion transport</keyword>
<accession>A0A8J7W143</accession>
<reference evidence="9" key="1">
    <citation type="submission" date="2021-04" db="EMBL/GenBank/DDBJ databases">
        <title>Sinoanaerobacter chloroacetimidivorans sp. nov., an obligate anaerobic bacterium isolated from anaerobic sludge.</title>
        <authorList>
            <person name="Bao Y."/>
        </authorList>
    </citation>
    <scope>NUCLEOTIDE SEQUENCE</scope>
    <source>
        <strain evidence="9">BAD-6</strain>
    </source>
</reference>
<comment type="caution">
    <text evidence="9">The sequence shown here is derived from an EMBL/GenBank/DDBJ whole genome shotgun (WGS) entry which is preliminary data.</text>
</comment>
<dbReference type="EMBL" id="JAGSND010000002">
    <property type="protein sequence ID" value="MBR0597020.1"/>
    <property type="molecule type" value="Genomic_DNA"/>
</dbReference>
<reference evidence="9" key="2">
    <citation type="submission" date="2021-04" db="EMBL/GenBank/DDBJ databases">
        <authorList>
            <person name="Liu J."/>
        </authorList>
    </citation>
    <scope>NUCLEOTIDE SEQUENCE</scope>
    <source>
        <strain evidence="9">BAD-6</strain>
    </source>
</reference>
<feature type="domain" description="RCK N-terminal" evidence="7">
    <location>
        <begin position="1"/>
        <end position="119"/>
    </location>
</feature>
<proteinExistence type="predicted"/>
<dbReference type="SUPFAM" id="SSF116726">
    <property type="entry name" value="TrkA C-terminal domain-like"/>
    <property type="match status" value="1"/>
</dbReference>
<protein>
    <recommendedName>
        <fullName evidence="1">Trk system potassium uptake protein TrkA</fullName>
    </recommendedName>
</protein>